<feature type="non-terminal residue" evidence="1">
    <location>
        <position position="42"/>
    </location>
</feature>
<evidence type="ECO:0000313" key="1">
    <source>
        <dbReference type="EMBL" id="KKL78919.1"/>
    </source>
</evidence>
<gene>
    <name evidence="1" type="ORF">LCGC14_2020060</name>
</gene>
<dbReference type="AlphaFoldDB" id="A0A0F9EY22"/>
<dbReference type="EMBL" id="LAZR01023316">
    <property type="protein sequence ID" value="KKL78919.1"/>
    <property type="molecule type" value="Genomic_DNA"/>
</dbReference>
<proteinExistence type="predicted"/>
<organism evidence="1">
    <name type="scientific">marine sediment metagenome</name>
    <dbReference type="NCBI Taxonomy" id="412755"/>
    <lineage>
        <taxon>unclassified sequences</taxon>
        <taxon>metagenomes</taxon>
        <taxon>ecological metagenomes</taxon>
    </lineage>
</organism>
<name>A0A0F9EY22_9ZZZZ</name>
<comment type="caution">
    <text evidence="1">The sequence shown here is derived from an EMBL/GenBank/DDBJ whole genome shotgun (WGS) entry which is preliminary data.</text>
</comment>
<protein>
    <submittedName>
        <fullName evidence="1">Uncharacterized protein</fullName>
    </submittedName>
</protein>
<accession>A0A0F9EY22</accession>
<reference evidence="1" key="1">
    <citation type="journal article" date="2015" name="Nature">
        <title>Complex archaea that bridge the gap between prokaryotes and eukaryotes.</title>
        <authorList>
            <person name="Spang A."/>
            <person name="Saw J.H."/>
            <person name="Jorgensen S.L."/>
            <person name="Zaremba-Niedzwiedzka K."/>
            <person name="Martijn J."/>
            <person name="Lind A.E."/>
            <person name="van Eijk R."/>
            <person name="Schleper C."/>
            <person name="Guy L."/>
            <person name="Ettema T.J."/>
        </authorList>
    </citation>
    <scope>NUCLEOTIDE SEQUENCE</scope>
</reference>
<sequence>MEDPINRYLPGELRRIAQVAGFEAAVRISSAFGGNVIYVPAL</sequence>